<dbReference type="PANTHER" id="PTHR42708:SF1">
    <property type="entry name" value="GLIDING MOTILITY PROTEIN MGLA"/>
    <property type="match status" value="1"/>
</dbReference>
<dbReference type="Proteomes" id="UP000468735">
    <property type="component" value="Unassembled WGS sequence"/>
</dbReference>
<reference evidence="5 6" key="1">
    <citation type="submission" date="2019-09" db="EMBL/GenBank/DDBJ databases">
        <title>Actinomadura physcomitrii sp. nov., a novel actinomycete isolated from moss [Physcomitrium sphaericum (Ludw) Fuernr].</title>
        <authorList>
            <person name="Zhuang X."/>
            <person name="Liu C."/>
        </authorList>
    </citation>
    <scope>NUCLEOTIDE SEQUENCE [LARGE SCALE GENOMIC DNA]</scope>
    <source>
        <strain evidence="5 6">HMC1</strain>
    </source>
</reference>
<accession>A0A6H9YNQ3</accession>
<dbReference type="Pfam" id="PF03029">
    <property type="entry name" value="ATP_bind_1"/>
    <property type="match status" value="1"/>
</dbReference>
<dbReference type="InterPro" id="IPR027417">
    <property type="entry name" value="P-loop_NTPase"/>
</dbReference>
<organism evidence="5 6">
    <name type="scientific">Actinomadura rudentiformis</name>
    <dbReference type="NCBI Taxonomy" id="359158"/>
    <lineage>
        <taxon>Bacteria</taxon>
        <taxon>Bacillati</taxon>
        <taxon>Actinomycetota</taxon>
        <taxon>Actinomycetes</taxon>
        <taxon>Streptosporangiales</taxon>
        <taxon>Thermomonosporaceae</taxon>
        <taxon>Actinomadura</taxon>
    </lineage>
</organism>
<keyword evidence="4" id="KW-0342">GTP-binding</keyword>
<evidence type="ECO:0000313" key="5">
    <source>
        <dbReference type="EMBL" id="KAB2341530.1"/>
    </source>
</evidence>
<dbReference type="InterPro" id="IPR004130">
    <property type="entry name" value="Gpn"/>
</dbReference>
<evidence type="ECO:0000313" key="6">
    <source>
        <dbReference type="Proteomes" id="UP000468735"/>
    </source>
</evidence>
<dbReference type="InterPro" id="IPR052705">
    <property type="entry name" value="Gliding_Motility_GTPase"/>
</dbReference>
<dbReference type="GO" id="GO:0005525">
    <property type="term" value="F:GTP binding"/>
    <property type="evidence" value="ECO:0007669"/>
    <property type="project" value="UniProtKB-KW"/>
</dbReference>
<keyword evidence="6" id="KW-1185">Reference proteome</keyword>
<comment type="caution">
    <text evidence="5">The sequence shown here is derived from an EMBL/GenBank/DDBJ whole genome shotgun (WGS) entry which is preliminary data.</text>
</comment>
<dbReference type="Gene3D" id="3.40.50.300">
    <property type="entry name" value="P-loop containing nucleotide triphosphate hydrolases"/>
    <property type="match status" value="1"/>
</dbReference>
<proteinExistence type="inferred from homology"/>
<dbReference type="GO" id="GO:0005524">
    <property type="term" value="F:ATP binding"/>
    <property type="evidence" value="ECO:0007669"/>
    <property type="project" value="UniProtKB-KW"/>
</dbReference>
<protein>
    <submittedName>
        <fullName evidence="5">ATP-binding protein</fullName>
    </submittedName>
</protein>
<dbReference type="PANTHER" id="PTHR42708">
    <property type="entry name" value="ATP/GTP-BINDING PROTEIN-RELATED"/>
    <property type="match status" value="1"/>
</dbReference>
<evidence type="ECO:0000256" key="1">
    <source>
        <dbReference type="ARBA" id="ARBA00005290"/>
    </source>
</evidence>
<keyword evidence="2" id="KW-0547">Nucleotide-binding</keyword>
<evidence type="ECO:0000256" key="2">
    <source>
        <dbReference type="ARBA" id="ARBA00022741"/>
    </source>
</evidence>
<evidence type="ECO:0000256" key="3">
    <source>
        <dbReference type="ARBA" id="ARBA00022801"/>
    </source>
</evidence>
<keyword evidence="5" id="KW-0067">ATP-binding</keyword>
<sequence length="211" mass="23048">MTSAPSDPRLADSTMATQNGQEATVGEQSNAHIALKILIAGGFGVGKTTLVGAISEVRPLRTEEQLTDASTGIDDLSGIDRKSTTTVAMDFGRITFPDGITLYLFGTPGQERFWFMWRDMVYGAIGAVVLADTRRLADSFSAIDFFEHRNTPFIVAVNCFDGAKRHPVDKIRKALDLAPETPVVMCDVRQRDSVKNVLTTLVQHALNTDTR</sequence>
<dbReference type="CDD" id="cd00882">
    <property type="entry name" value="Ras_like_GTPase"/>
    <property type="match status" value="1"/>
</dbReference>
<dbReference type="GO" id="GO:0016787">
    <property type="term" value="F:hydrolase activity"/>
    <property type="evidence" value="ECO:0007669"/>
    <property type="project" value="UniProtKB-KW"/>
</dbReference>
<comment type="similarity">
    <text evidence="1">Belongs to the GPN-loop GTPase family.</text>
</comment>
<dbReference type="OrthoDB" id="4303541at2"/>
<keyword evidence="3" id="KW-0378">Hydrolase</keyword>
<dbReference type="AlphaFoldDB" id="A0A6H9YNQ3"/>
<name>A0A6H9YNQ3_9ACTN</name>
<dbReference type="EMBL" id="WBMT01000025">
    <property type="protein sequence ID" value="KAB2341530.1"/>
    <property type="molecule type" value="Genomic_DNA"/>
</dbReference>
<evidence type="ECO:0000256" key="4">
    <source>
        <dbReference type="ARBA" id="ARBA00023134"/>
    </source>
</evidence>
<gene>
    <name evidence="5" type="ORF">F8566_41035</name>
</gene>
<dbReference type="SUPFAM" id="SSF52540">
    <property type="entry name" value="P-loop containing nucleoside triphosphate hydrolases"/>
    <property type="match status" value="1"/>
</dbReference>